<accession>E0U9N7</accession>
<protein>
    <submittedName>
        <fullName evidence="3">Uncharacterized protein</fullName>
    </submittedName>
</protein>
<evidence type="ECO:0000313" key="4">
    <source>
        <dbReference type="Proteomes" id="UP000008206"/>
    </source>
</evidence>
<dbReference type="EMBL" id="CP002198">
    <property type="protein sequence ID" value="ADN13838.1"/>
    <property type="molecule type" value="Genomic_DNA"/>
</dbReference>
<evidence type="ECO:0000256" key="1">
    <source>
        <dbReference type="SAM" id="MobiDB-lite"/>
    </source>
</evidence>
<evidence type="ECO:0000313" key="3">
    <source>
        <dbReference type="EMBL" id="ADN13838.1"/>
    </source>
</evidence>
<gene>
    <name evidence="3" type="ordered locus">Cyan7822_1853</name>
</gene>
<keyword evidence="2" id="KW-0812">Transmembrane</keyword>
<evidence type="ECO:0000256" key="2">
    <source>
        <dbReference type="SAM" id="Phobius"/>
    </source>
</evidence>
<dbReference type="OrthoDB" id="428096at2"/>
<reference evidence="4" key="1">
    <citation type="journal article" date="2011" name="MBio">
        <title>Novel metabolic attributes of the genus Cyanothece, comprising a group of unicellular nitrogen-fixing Cyanobacteria.</title>
        <authorList>
            <person name="Bandyopadhyay A."/>
            <person name="Elvitigala T."/>
            <person name="Welsh E."/>
            <person name="Stockel J."/>
            <person name="Liberton M."/>
            <person name="Min H."/>
            <person name="Sherman L.A."/>
            <person name="Pakrasi H.B."/>
        </authorList>
    </citation>
    <scope>NUCLEOTIDE SEQUENCE [LARGE SCALE GENOMIC DNA]</scope>
    <source>
        <strain evidence="4">PCC 7822</strain>
    </source>
</reference>
<dbReference type="AlphaFoldDB" id="E0U9N7"/>
<dbReference type="STRING" id="497965.Cyan7822_1853"/>
<feature type="compositionally biased region" description="Low complexity" evidence="1">
    <location>
        <begin position="12"/>
        <end position="24"/>
    </location>
</feature>
<organism evidence="3 4">
    <name type="scientific">Gloeothece verrucosa (strain PCC 7822)</name>
    <name type="common">Cyanothece sp. (strain PCC 7822)</name>
    <dbReference type="NCBI Taxonomy" id="497965"/>
    <lineage>
        <taxon>Bacteria</taxon>
        <taxon>Bacillati</taxon>
        <taxon>Cyanobacteriota</taxon>
        <taxon>Cyanophyceae</taxon>
        <taxon>Oscillatoriophycideae</taxon>
        <taxon>Chroococcales</taxon>
        <taxon>Aphanothecaceae</taxon>
        <taxon>Gloeothece</taxon>
        <taxon>Gloeothece verrucosa</taxon>
    </lineage>
</organism>
<dbReference type="eggNOG" id="ENOG503367W">
    <property type="taxonomic scope" value="Bacteria"/>
</dbReference>
<dbReference type="KEGG" id="cyj:Cyan7822_1853"/>
<feature type="region of interest" description="Disordered" evidence="1">
    <location>
        <begin position="1"/>
        <end position="24"/>
    </location>
</feature>
<keyword evidence="4" id="KW-1185">Reference proteome</keyword>
<keyword evidence="2" id="KW-0472">Membrane</keyword>
<feature type="transmembrane region" description="Helical" evidence="2">
    <location>
        <begin position="56"/>
        <end position="78"/>
    </location>
</feature>
<dbReference type="Proteomes" id="UP000008206">
    <property type="component" value="Chromosome"/>
</dbReference>
<name>E0U9N7_GLOV7</name>
<dbReference type="RefSeq" id="WP_013321944.1">
    <property type="nucleotide sequence ID" value="NC_014501.1"/>
</dbReference>
<dbReference type="HOGENOM" id="CLU_166096_0_0_3"/>
<proteinExistence type="predicted"/>
<sequence>MFGRKPKEENFSESSELSEGMLSPETRLDLDIQPQNDLDLFPESVISRPQEPVPEVVTVIDKLSGILSPYFIVIVGLYLYKENFLIGFTLITIGVFSLLKISLKDVGRWIEGILSFVGFKD</sequence>
<feature type="compositionally biased region" description="Basic and acidic residues" evidence="1">
    <location>
        <begin position="1"/>
        <end position="10"/>
    </location>
</feature>
<feature type="transmembrane region" description="Helical" evidence="2">
    <location>
        <begin position="84"/>
        <end position="103"/>
    </location>
</feature>
<keyword evidence="2" id="KW-1133">Transmembrane helix</keyword>